<comment type="caution">
    <text evidence="2">The sequence shown here is derived from an EMBL/GenBank/DDBJ whole genome shotgun (WGS) entry which is preliminary data.</text>
</comment>
<dbReference type="AlphaFoldDB" id="A0A4Y2FFE0"/>
<organism evidence="2 3">
    <name type="scientific">Araneus ventricosus</name>
    <name type="common">Orbweaver spider</name>
    <name type="synonym">Epeira ventricosa</name>
    <dbReference type="NCBI Taxonomy" id="182803"/>
    <lineage>
        <taxon>Eukaryota</taxon>
        <taxon>Metazoa</taxon>
        <taxon>Ecdysozoa</taxon>
        <taxon>Arthropoda</taxon>
        <taxon>Chelicerata</taxon>
        <taxon>Arachnida</taxon>
        <taxon>Araneae</taxon>
        <taxon>Araneomorphae</taxon>
        <taxon>Entelegynae</taxon>
        <taxon>Araneoidea</taxon>
        <taxon>Araneidae</taxon>
        <taxon>Araneus</taxon>
    </lineage>
</organism>
<protein>
    <submittedName>
        <fullName evidence="2">Uncharacterized protein</fullName>
    </submittedName>
</protein>
<gene>
    <name evidence="2" type="ORF">AVEN_119027_1</name>
</gene>
<feature type="transmembrane region" description="Helical" evidence="1">
    <location>
        <begin position="98"/>
        <end position="116"/>
    </location>
</feature>
<proteinExistence type="predicted"/>
<dbReference type="OrthoDB" id="6407759at2759"/>
<keyword evidence="1" id="KW-1133">Transmembrane helix</keyword>
<evidence type="ECO:0000313" key="3">
    <source>
        <dbReference type="Proteomes" id="UP000499080"/>
    </source>
</evidence>
<dbReference type="EMBL" id="BGPR01000894">
    <property type="protein sequence ID" value="GBM39358.1"/>
    <property type="molecule type" value="Genomic_DNA"/>
</dbReference>
<keyword evidence="3" id="KW-1185">Reference proteome</keyword>
<keyword evidence="1" id="KW-0812">Transmembrane</keyword>
<dbReference type="Proteomes" id="UP000499080">
    <property type="component" value="Unassembled WGS sequence"/>
</dbReference>
<accession>A0A4Y2FFE0</accession>
<evidence type="ECO:0000313" key="2">
    <source>
        <dbReference type="EMBL" id="GBM39358.1"/>
    </source>
</evidence>
<reference evidence="2 3" key="1">
    <citation type="journal article" date="2019" name="Sci. Rep.">
        <title>Orb-weaving spider Araneus ventricosus genome elucidates the spidroin gene catalogue.</title>
        <authorList>
            <person name="Kono N."/>
            <person name="Nakamura H."/>
            <person name="Ohtoshi R."/>
            <person name="Moran D.A.P."/>
            <person name="Shinohara A."/>
            <person name="Yoshida Y."/>
            <person name="Fujiwara M."/>
            <person name="Mori M."/>
            <person name="Tomita M."/>
            <person name="Arakawa K."/>
        </authorList>
    </citation>
    <scope>NUCLEOTIDE SEQUENCE [LARGE SCALE GENOMIC DNA]</scope>
</reference>
<name>A0A4Y2FFE0_ARAVE</name>
<feature type="transmembrane region" description="Helical" evidence="1">
    <location>
        <begin position="12"/>
        <end position="30"/>
    </location>
</feature>
<keyword evidence="1" id="KW-0472">Membrane</keyword>
<evidence type="ECO:0000256" key="1">
    <source>
        <dbReference type="SAM" id="Phobius"/>
    </source>
</evidence>
<sequence>MLIHQSIKNYHSFLAFRYILIFLSVVHLSVGDEARAIVADSVSRSHQEVVPPELDHDTSDDGPIVSPIDHSHFLENFSVDKGDKHEVPERFPFVRMDFTYAKPVIVGLWILISTLAKFGKYLFHYGFCSLILI</sequence>